<feature type="compositionally biased region" description="Basic and acidic residues" evidence="1">
    <location>
        <begin position="59"/>
        <end position="71"/>
    </location>
</feature>
<gene>
    <name evidence="2" type="ORF">DA01_07780</name>
</gene>
<proteinExistence type="predicted"/>
<feature type="region of interest" description="Disordered" evidence="1">
    <location>
        <begin position="49"/>
        <end position="71"/>
    </location>
</feature>
<accession>A0A0V8M0T2</accession>
<comment type="caution">
    <text evidence="2">The sequence shown here is derived from an EMBL/GenBank/DDBJ whole genome shotgun (WGS) entry which is preliminary data.</text>
</comment>
<evidence type="ECO:0000256" key="1">
    <source>
        <dbReference type="SAM" id="MobiDB-lite"/>
    </source>
</evidence>
<protein>
    <submittedName>
        <fullName evidence="2">Uncharacterized protein</fullName>
    </submittedName>
</protein>
<dbReference type="Proteomes" id="UP000053577">
    <property type="component" value="Unassembled WGS sequence"/>
</dbReference>
<evidence type="ECO:0000313" key="3">
    <source>
        <dbReference type="Proteomes" id="UP000053577"/>
    </source>
</evidence>
<name>A0A0V8M0T2_9CHLR</name>
<evidence type="ECO:0000313" key="2">
    <source>
        <dbReference type="EMBL" id="KSV17316.1"/>
    </source>
</evidence>
<sequence>MSTQTLESWKLELIKTIVNDKDVGKGENDAIVVSEVECVIYGAYDDNYKDGDTPEEAWEGEKDTLRAEGEN</sequence>
<dbReference type="AlphaFoldDB" id="A0A0V8M0T2"/>
<organism evidence="2 3">
    <name type="scientific">Dehalococcoides mccartyi</name>
    <dbReference type="NCBI Taxonomy" id="61435"/>
    <lineage>
        <taxon>Bacteria</taxon>
        <taxon>Bacillati</taxon>
        <taxon>Chloroflexota</taxon>
        <taxon>Dehalococcoidia</taxon>
        <taxon>Dehalococcoidales</taxon>
        <taxon>Dehalococcoidaceae</taxon>
        <taxon>Dehalococcoides</taxon>
    </lineage>
</organism>
<dbReference type="EMBL" id="JGYD01000025">
    <property type="protein sequence ID" value="KSV17316.1"/>
    <property type="molecule type" value="Genomic_DNA"/>
</dbReference>
<dbReference type="RefSeq" id="WP_058292728.1">
    <property type="nucleotide sequence ID" value="NZ_CP013074.1"/>
</dbReference>
<dbReference type="PATRIC" id="fig|61435.5.peg.1526"/>
<reference evidence="2 3" key="1">
    <citation type="journal article" date="2015" name="Sci. Rep.">
        <title>A comparative genomics and reductive dehalogenase gene transcription study of two chloroethene-respiring bacteria, Dehalococcoides mccartyi strains MB and 11a.</title>
        <authorList>
            <person name="Low A."/>
            <person name="Shen Z."/>
            <person name="Cheng D."/>
            <person name="Rogers M.J."/>
            <person name="Lee P.K."/>
            <person name="He J."/>
        </authorList>
    </citation>
    <scope>NUCLEOTIDE SEQUENCE [LARGE SCALE GENOMIC DNA]</scope>
    <source>
        <strain evidence="2 3">MB</strain>
    </source>
</reference>